<dbReference type="PANTHER" id="PTHR43179:SF7">
    <property type="entry name" value="RHAMNOSYLTRANSFERASE WBBL"/>
    <property type="match status" value="1"/>
</dbReference>
<dbReference type="Proteomes" id="UP000594688">
    <property type="component" value="Chromosome"/>
</dbReference>
<dbReference type="Gene3D" id="3.90.550.10">
    <property type="entry name" value="Spore Coat Polysaccharide Biosynthesis Protein SpsA, Chain A"/>
    <property type="match status" value="1"/>
</dbReference>
<dbReference type="GO" id="GO:0016740">
    <property type="term" value="F:transferase activity"/>
    <property type="evidence" value="ECO:0007669"/>
    <property type="project" value="UniProtKB-KW"/>
</dbReference>
<dbReference type="CDD" id="cd00761">
    <property type="entry name" value="Glyco_tranf_GTA_type"/>
    <property type="match status" value="1"/>
</dbReference>
<protein>
    <submittedName>
        <fullName evidence="2">Glycosyltransferase family 2 protein</fullName>
    </submittedName>
</protein>
<dbReference type="PANTHER" id="PTHR43179">
    <property type="entry name" value="RHAMNOSYLTRANSFERASE WBBL"/>
    <property type="match status" value="1"/>
</dbReference>
<dbReference type="InterPro" id="IPR001173">
    <property type="entry name" value="Glyco_trans_2-like"/>
</dbReference>
<dbReference type="InterPro" id="IPR029044">
    <property type="entry name" value="Nucleotide-diphossugar_trans"/>
</dbReference>
<evidence type="ECO:0000313" key="2">
    <source>
        <dbReference type="EMBL" id="QPJ61053.1"/>
    </source>
</evidence>
<keyword evidence="2" id="KW-0808">Transferase</keyword>
<evidence type="ECO:0000313" key="3">
    <source>
        <dbReference type="Proteomes" id="UP000594688"/>
    </source>
</evidence>
<dbReference type="Pfam" id="PF00535">
    <property type="entry name" value="Glycos_transf_2"/>
    <property type="match status" value="1"/>
</dbReference>
<reference evidence="2 3" key="1">
    <citation type="submission" date="2020-02" db="EMBL/GenBank/DDBJ databases">
        <title>Genomic and physiological characterization of two novel Nitrospinaceae genera.</title>
        <authorList>
            <person name="Mueller A.J."/>
            <person name="Jung M.-Y."/>
            <person name="Strachan C.R."/>
            <person name="Herbold C.W."/>
            <person name="Kirkegaard R.H."/>
            <person name="Daims H."/>
        </authorList>
    </citation>
    <scope>NUCLEOTIDE SEQUENCE [LARGE SCALE GENOMIC DNA]</scope>
    <source>
        <strain evidence="2">EB</strain>
    </source>
</reference>
<accession>A0A7T0FZP0</accession>
<name>A0A7T0FZP0_9BACT</name>
<dbReference type="KEGG" id="nli:G3M70_03770"/>
<proteinExistence type="predicted"/>
<gene>
    <name evidence="2" type="ORF">G3M70_03770</name>
</gene>
<dbReference type="SUPFAM" id="SSF53448">
    <property type="entry name" value="Nucleotide-diphospho-sugar transferases"/>
    <property type="match status" value="1"/>
</dbReference>
<dbReference type="EMBL" id="CP048685">
    <property type="protein sequence ID" value="QPJ61053.1"/>
    <property type="molecule type" value="Genomic_DNA"/>
</dbReference>
<evidence type="ECO:0000259" key="1">
    <source>
        <dbReference type="Pfam" id="PF00535"/>
    </source>
</evidence>
<organism evidence="2 3">
    <name type="scientific">Candidatus Nitronauta litoralis</name>
    <dbReference type="NCBI Taxonomy" id="2705533"/>
    <lineage>
        <taxon>Bacteria</taxon>
        <taxon>Pseudomonadati</taxon>
        <taxon>Nitrospinota/Tectimicrobiota group</taxon>
        <taxon>Nitrospinota</taxon>
        <taxon>Nitrospinia</taxon>
        <taxon>Nitrospinales</taxon>
        <taxon>Nitrospinaceae</taxon>
        <taxon>Candidatus Nitronauta</taxon>
    </lineage>
</organism>
<sequence length="290" mass="33281">MPSIVPTVFGANPEARFSLLIPTWNNLPYLKFCIASIRNNSRWPHQIILHINEGSDGTRDWAQEQKIDHTWSSENVGICYGVNAAAELATTDYLVYLNDDMYVCPAWDHYMREAVKEAPDHRFYLSGTLIEPRDTGNNCVIFSDRFGDDIDSLDTKSLLAEYDQLPFADWTGATWPPSLIHKKMWELVGGLSVEFSPGMYSDPDLSMKLWQAGVRWFKGVSQCRMFHFMAKSTGRVKRNDGRTQFMRKWGISSNAFMRTYLQSGAPFTGPLPEPEENLSLKWARFRSRWA</sequence>
<feature type="domain" description="Glycosyltransferase 2-like" evidence="1">
    <location>
        <begin position="18"/>
        <end position="119"/>
    </location>
</feature>
<dbReference type="AlphaFoldDB" id="A0A7T0FZP0"/>